<dbReference type="InterPro" id="IPR020846">
    <property type="entry name" value="MFS_dom"/>
</dbReference>
<dbReference type="InterPro" id="IPR050382">
    <property type="entry name" value="MFS_Na/Anion_cotransporter"/>
</dbReference>
<evidence type="ECO:0000256" key="2">
    <source>
        <dbReference type="ARBA" id="ARBA00022475"/>
    </source>
</evidence>
<gene>
    <name evidence="10" type="ORF">CQZ99_17780</name>
</gene>
<comment type="similarity">
    <text evidence="6">Belongs to the major facilitator superfamily. Phthalate permease family.</text>
</comment>
<feature type="transmembrane region" description="Helical" evidence="8">
    <location>
        <begin position="349"/>
        <end position="367"/>
    </location>
</feature>
<organism evidence="10 11">
    <name type="scientific">Pseudomonas poae</name>
    <dbReference type="NCBI Taxonomy" id="200451"/>
    <lineage>
        <taxon>Bacteria</taxon>
        <taxon>Pseudomonadati</taxon>
        <taxon>Pseudomonadota</taxon>
        <taxon>Gammaproteobacteria</taxon>
        <taxon>Pseudomonadales</taxon>
        <taxon>Pseudomonadaceae</taxon>
        <taxon>Pseudomonas</taxon>
    </lineage>
</organism>
<dbReference type="InterPro" id="IPR000849">
    <property type="entry name" value="Sugar_P_transporter"/>
</dbReference>
<feature type="region of interest" description="Disordered" evidence="7">
    <location>
        <begin position="1"/>
        <end position="26"/>
    </location>
</feature>
<keyword evidence="2" id="KW-1003">Cell membrane</keyword>
<feature type="transmembrane region" description="Helical" evidence="8">
    <location>
        <begin position="435"/>
        <end position="456"/>
    </location>
</feature>
<evidence type="ECO:0000256" key="5">
    <source>
        <dbReference type="ARBA" id="ARBA00023136"/>
    </source>
</evidence>
<keyword evidence="5 8" id="KW-0472">Membrane</keyword>
<dbReference type="PIRSF" id="PIRSF002808">
    <property type="entry name" value="Hexose_phosphate_transp"/>
    <property type="match status" value="1"/>
</dbReference>
<feature type="domain" description="Major facilitator superfamily (MFS) profile" evidence="9">
    <location>
        <begin position="42"/>
        <end position="461"/>
    </location>
</feature>
<evidence type="ECO:0000256" key="8">
    <source>
        <dbReference type="SAM" id="Phobius"/>
    </source>
</evidence>
<feature type="transmembrane region" description="Helical" evidence="8">
    <location>
        <begin position="80"/>
        <end position="99"/>
    </location>
</feature>
<feature type="transmembrane region" description="Helical" evidence="8">
    <location>
        <begin position="373"/>
        <end position="395"/>
    </location>
</feature>
<feature type="transmembrane region" description="Helical" evidence="8">
    <location>
        <begin position="111"/>
        <end position="139"/>
    </location>
</feature>
<feature type="transmembrane region" description="Helical" evidence="8">
    <location>
        <begin position="313"/>
        <end position="337"/>
    </location>
</feature>
<dbReference type="CDD" id="cd17319">
    <property type="entry name" value="MFS_ExuT_GudP_like"/>
    <property type="match status" value="1"/>
</dbReference>
<feature type="transmembrane region" description="Helical" evidence="8">
    <location>
        <begin position="40"/>
        <end position="60"/>
    </location>
</feature>
<evidence type="ECO:0000256" key="3">
    <source>
        <dbReference type="ARBA" id="ARBA00022692"/>
    </source>
</evidence>
<dbReference type="PANTHER" id="PTHR11662">
    <property type="entry name" value="SOLUTE CARRIER FAMILY 17"/>
    <property type="match status" value="1"/>
</dbReference>
<dbReference type="Gene3D" id="1.20.1250.20">
    <property type="entry name" value="MFS general substrate transporter like domains"/>
    <property type="match status" value="2"/>
</dbReference>
<dbReference type="PANTHER" id="PTHR11662:SF399">
    <property type="entry name" value="FI19708P1-RELATED"/>
    <property type="match status" value="1"/>
</dbReference>
<protein>
    <submittedName>
        <fullName evidence="10">MFS transporter</fullName>
    </submittedName>
</protein>
<dbReference type="Pfam" id="PF07690">
    <property type="entry name" value="MFS_1"/>
    <property type="match status" value="1"/>
</dbReference>
<keyword evidence="3 8" id="KW-0812">Transmembrane</keyword>
<evidence type="ECO:0000259" key="9">
    <source>
        <dbReference type="PROSITE" id="PS50850"/>
    </source>
</evidence>
<evidence type="ECO:0000256" key="7">
    <source>
        <dbReference type="SAM" id="MobiDB-lite"/>
    </source>
</evidence>
<dbReference type="InterPro" id="IPR036259">
    <property type="entry name" value="MFS_trans_sf"/>
</dbReference>
<accession>A0A2S9EJ77</accession>
<comment type="caution">
    <text evidence="10">The sequence shown here is derived from an EMBL/GenBank/DDBJ whole genome shotgun (WGS) entry which is preliminary data.</text>
</comment>
<sequence>MNNNERYALEGSMPVQTPPSAPSVKREAATAATKRSRYRFLILAMITIVLALSSGDRAAISVAGSDMSKELGISSVEMGYLFSAFSWAYVIFLIPSGWLTDRLGSKKTLAAAIVIWSVFTIAMGLVHFIGMVVPLLLALRFLLGIAESPVGPGCTRVIASWFPSSERGMAGAIFNSAQYISLAFFTPLMGWLCYRFGWEYVFIVMGAVGLGIAVVWWKVYYLPIKHPKMNAVELEYIRAGEGLVDLEGRKTDPAAAKTGLSTLAEVGLLFKSRMLAGMFLSQYCVSAITWFYVTWFPIYLVKERGFDILQAGLVASIPALCGLIGAISSGFFSDYLVRRTNSLSIARKTPIISGVLLSSTMILCNYVDSQVLVITVMSLAFFGKGFGNLGFSVVADTAPREMVGMTGGVFNAMGNTAGIITPVVIGYLLHSSGSFNSALIYVGAHGLIAAFSYLFIVGKIQRLHLSDLIKPATAH</sequence>
<feature type="transmembrane region" description="Helical" evidence="8">
    <location>
        <begin position="280"/>
        <end position="301"/>
    </location>
</feature>
<feature type="transmembrane region" description="Helical" evidence="8">
    <location>
        <begin position="200"/>
        <end position="220"/>
    </location>
</feature>
<dbReference type="AlphaFoldDB" id="A0A2S9EJ77"/>
<keyword evidence="11" id="KW-1185">Reference proteome</keyword>
<evidence type="ECO:0000256" key="6">
    <source>
        <dbReference type="ARBA" id="ARBA00038514"/>
    </source>
</evidence>
<name>A0A2S9EJ77_9PSED</name>
<dbReference type="SUPFAM" id="SSF103473">
    <property type="entry name" value="MFS general substrate transporter"/>
    <property type="match status" value="1"/>
</dbReference>
<evidence type="ECO:0000256" key="1">
    <source>
        <dbReference type="ARBA" id="ARBA00004651"/>
    </source>
</evidence>
<evidence type="ECO:0000313" key="11">
    <source>
        <dbReference type="Proteomes" id="UP000238045"/>
    </source>
</evidence>
<evidence type="ECO:0000256" key="4">
    <source>
        <dbReference type="ARBA" id="ARBA00022989"/>
    </source>
</evidence>
<keyword evidence="4 8" id="KW-1133">Transmembrane helix</keyword>
<comment type="subcellular location">
    <subcellularLocation>
        <location evidence="1">Cell membrane</location>
        <topology evidence="1">Multi-pass membrane protein</topology>
    </subcellularLocation>
</comment>
<reference evidence="10 11" key="1">
    <citation type="submission" date="2017-09" db="EMBL/GenBank/DDBJ databases">
        <title>Genomic, metabolic, and phenotypic characteristics of bacterial isolates from the natural microbiome of the model nematode Caenorhabditis elegans.</title>
        <authorList>
            <person name="Zimmermann J."/>
            <person name="Obeng N."/>
            <person name="Yang W."/>
            <person name="Obeng O."/>
            <person name="Kissoyan K."/>
            <person name="Pees B."/>
            <person name="Dirksen P."/>
            <person name="Hoppner M."/>
            <person name="Franke A."/>
            <person name="Rosenstiel P."/>
            <person name="Leippe M."/>
            <person name="Dierking K."/>
            <person name="Kaleta C."/>
            <person name="Schulenburg H."/>
        </authorList>
    </citation>
    <scope>NUCLEOTIDE SEQUENCE [LARGE SCALE GENOMIC DNA]</scope>
    <source>
        <strain evidence="10 11">MYb117</strain>
    </source>
</reference>
<dbReference type="PROSITE" id="PS50850">
    <property type="entry name" value="MFS"/>
    <property type="match status" value="1"/>
</dbReference>
<evidence type="ECO:0000313" key="10">
    <source>
        <dbReference type="EMBL" id="PRC15362.1"/>
    </source>
</evidence>
<dbReference type="EMBL" id="PCQL01000019">
    <property type="protein sequence ID" value="PRC15362.1"/>
    <property type="molecule type" value="Genomic_DNA"/>
</dbReference>
<dbReference type="Proteomes" id="UP000238045">
    <property type="component" value="Unassembled WGS sequence"/>
</dbReference>
<proteinExistence type="inferred from homology"/>
<feature type="transmembrane region" description="Helical" evidence="8">
    <location>
        <begin position="407"/>
        <end position="429"/>
    </location>
</feature>
<dbReference type="GO" id="GO:0005886">
    <property type="term" value="C:plasma membrane"/>
    <property type="evidence" value="ECO:0007669"/>
    <property type="project" value="UniProtKB-SubCell"/>
</dbReference>
<dbReference type="RefSeq" id="WP_105697955.1">
    <property type="nucleotide sequence ID" value="NZ_CP159260.1"/>
</dbReference>
<dbReference type="GO" id="GO:0022857">
    <property type="term" value="F:transmembrane transporter activity"/>
    <property type="evidence" value="ECO:0007669"/>
    <property type="project" value="InterPro"/>
</dbReference>
<dbReference type="InterPro" id="IPR011701">
    <property type="entry name" value="MFS"/>
</dbReference>
<dbReference type="NCBIfam" id="TIGR00893">
    <property type="entry name" value="2A0114"/>
    <property type="match status" value="1"/>
</dbReference>